<dbReference type="InterPro" id="IPR029058">
    <property type="entry name" value="AB_hydrolase_fold"/>
</dbReference>
<accession>A0A2W5D9R9</accession>
<reference evidence="2 3" key="1">
    <citation type="submission" date="2017-08" db="EMBL/GenBank/DDBJ databases">
        <title>Infants hospitalized years apart are colonized by the same room-sourced microbial strains.</title>
        <authorList>
            <person name="Brooks B."/>
            <person name="Olm M.R."/>
            <person name="Firek B.A."/>
            <person name="Baker R."/>
            <person name="Thomas B.C."/>
            <person name="Morowitz M.J."/>
            <person name="Banfield J.F."/>
        </authorList>
    </citation>
    <scope>NUCLEOTIDE SEQUENCE [LARGE SCALE GENOMIC DNA]</scope>
    <source>
        <strain evidence="2">S2_009_000_R2_77</strain>
    </source>
</reference>
<sequence>MAVMMRHDPERLSLALITAAIERADIRDRLSKINCPVTVLAGTKDIATPPKFSEEIASLVQFGHVIMVDDAGHHIPAEAPDFVTCAVLDELGERDERIDPMISSTVIG</sequence>
<evidence type="ECO:0000259" key="1">
    <source>
        <dbReference type="Pfam" id="PF08386"/>
    </source>
</evidence>
<dbReference type="Gene3D" id="3.40.50.1820">
    <property type="entry name" value="alpha/beta hydrolase"/>
    <property type="match status" value="1"/>
</dbReference>
<protein>
    <recommendedName>
        <fullName evidence="1">Peptidase S33 tripeptidyl aminopeptidase-like C-terminal domain-containing protein</fullName>
    </recommendedName>
</protein>
<dbReference type="SUPFAM" id="SSF53474">
    <property type="entry name" value="alpha/beta-Hydrolases"/>
    <property type="match status" value="1"/>
</dbReference>
<evidence type="ECO:0000313" key="3">
    <source>
        <dbReference type="Proteomes" id="UP000249198"/>
    </source>
</evidence>
<dbReference type="InterPro" id="IPR013595">
    <property type="entry name" value="Pept_S33_TAP-like_C"/>
</dbReference>
<comment type="caution">
    <text evidence="2">The sequence shown here is derived from an EMBL/GenBank/DDBJ whole genome shotgun (WGS) entry which is preliminary data.</text>
</comment>
<dbReference type="AlphaFoldDB" id="A0A2W5D9R9"/>
<evidence type="ECO:0000313" key="2">
    <source>
        <dbReference type="EMBL" id="PZP26454.1"/>
    </source>
</evidence>
<feature type="domain" description="Peptidase S33 tripeptidyl aminopeptidase-like C-terminal" evidence="1">
    <location>
        <begin position="32"/>
        <end position="75"/>
    </location>
</feature>
<dbReference type="EMBL" id="QFOH01000002">
    <property type="protein sequence ID" value="PZP26454.1"/>
    <property type="molecule type" value="Genomic_DNA"/>
</dbReference>
<proteinExistence type="predicted"/>
<dbReference type="Proteomes" id="UP000249198">
    <property type="component" value="Unassembled WGS sequence"/>
</dbReference>
<organism evidence="2 3">
    <name type="scientific">Pseudomonas kuykendallii</name>
    <dbReference type="NCBI Taxonomy" id="1007099"/>
    <lineage>
        <taxon>Bacteria</taxon>
        <taxon>Pseudomonadati</taxon>
        <taxon>Pseudomonadota</taxon>
        <taxon>Gammaproteobacteria</taxon>
        <taxon>Pseudomonadales</taxon>
        <taxon>Pseudomonadaceae</taxon>
        <taxon>Pseudomonas</taxon>
    </lineage>
</organism>
<gene>
    <name evidence="2" type="ORF">DI599_02225</name>
</gene>
<name>A0A2W5D9R9_9PSED</name>
<dbReference type="Pfam" id="PF08386">
    <property type="entry name" value="Abhydrolase_4"/>
    <property type="match status" value="1"/>
</dbReference>